<keyword evidence="1" id="KW-0812">Transmembrane</keyword>
<feature type="transmembrane region" description="Helical" evidence="1">
    <location>
        <begin position="155"/>
        <end position="178"/>
    </location>
</feature>
<gene>
    <name evidence="2" type="ORF">GCM10009639_18600</name>
</gene>
<keyword evidence="1" id="KW-0472">Membrane</keyword>
<feature type="transmembrane region" description="Helical" evidence="1">
    <location>
        <begin position="190"/>
        <end position="211"/>
    </location>
</feature>
<dbReference type="Proteomes" id="UP001499863">
    <property type="component" value="Unassembled WGS sequence"/>
</dbReference>
<proteinExistence type="predicted"/>
<sequence>MNARTGRTEPAGRLRLLGAVARSLTPALLVLTGLATTTLGFAWFAGADVRVHAYRTAPVCGPAAVPGPGTHCVRHERGTVTAKATHAGAGPSAGDPDAERTVTVAREAAPTRTFSVGAAFYVDVEIGATVDLTVYRGHVAAIAYQGHRADTPSRLSLAVLLGVMVLVGLGVALASHGLSWPRLGPSAARFAAVGAVAAVLAFFGGFALMWIPLPPDFLLALPVLLWLVVTAAATAVTWNDRPSR</sequence>
<evidence type="ECO:0008006" key="4">
    <source>
        <dbReference type="Google" id="ProtNLM"/>
    </source>
</evidence>
<protein>
    <recommendedName>
        <fullName evidence="4">Integral membrane protein</fullName>
    </recommendedName>
</protein>
<dbReference type="EMBL" id="BAAAKJ010000095">
    <property type="protein sequence ID" value="GAA1390202.1"/>
    <property type="molecule type" value="Genomic_DNA"/>
</dbReference>
<name>A0ABP4IGV3_9ACTN</name>
<keyword evidence="1" id="KW-1133">Transmembrane helix</keyword>
<accession>A0ABP4IGV3</accession>
<dbReference type="RefSeq" id="WP_344331170.1">
    <property type="nucleotide sequence ID" value="NZ_BAAAKJ010000095.1"/>
</dbReference>
<feature type="transmembrane region" description="Helical" evidence="1">
    <location>
        <begin position="20"/>
        <end position="45"/>
    </location>
</feature>
<feature type="transmembrane region" description="Helical" evidence="1">
    <location>
        <begin position="217"/>
        <end position="238"/>
    </location>
</feature>
<reference evidence="3" key="1">
    <citation type="journal article" date="2019" name="Int. J. Syst. Evol. Microbiol.">
        <title>The Global Catalogue of Microorganisms (GCM) 10K type strain sequencing project: providing services to taxonomists for standard genome sequencing and annotation.</title>
        <authorList>
            <consortium name="The Broad Institute Genomics Platform"/>
            <consortium name="The Broad Institute Genome Sequencing Center for Infectious Disease"/>
            <person name="Wu L."/>
            <person name="Ma J."/>
        </authorList>
    </citation>
    <scope>NUCLEOTIDE SEQUENCE [LARGE SCALE GENOMIC DNA]</scope>
    <source>
        <strain evidence="3">JCM 12393</strain>
    </source>
</reference>
<evidence type="ECO:0000313" key="3">
    <source>
        <dbReference type="Proteomes" id="UP001499863"/>
    </source>
</evidence>
<evidence type="ECO:0000256" key="1">
    <source>
        <dbReference type="SAM" id="Phobius"/>
    </source>
</evidence>
<organism evidence="2 3">
    <name type="scientific">Kitasatospora putterlickiae</name>
    <dbReference type="NCBI Taxonomy" id="221725"/>
    <lineage>
        <taxon>Bacteria</taxon>
        <taxon>Bacillati</taxon>
        <taxon>Actinomycetota</taxon>
        <taxon>Actinomycetes</taxon>
        <taxon>Kitasatosporales</taxon>
        <taxon>Streptomycetaceae</taxon>
        <taxon>Kitasatospora</taxon>
    </lineage>
</organism>
<evidence type="ECO:0000313" key="2">
    <source>
        <dbReference type="EMBL" id="GAA1390202.1"/>
    </source>
</evidence>
<comment type="caution">
    <text evidence="2">The sequence shown here is derived from an EMBL/GenBank/DDBJ whole genome shotgun (WGS) entry which is preliminary data.</text>
</comment>
<keyword evidence="3" id="KW-1185">Reference proteome</keyword>